<dbReference type="InterPro" id="IPR006312">
    <property type="entry name" value="TatA/E"/>
</dbReference>
<dbReference type="HAMAP" id="MF_00236">
    <property type="entry name" value="TatA_E"/>
    <property type="match status" value="1"/>
</dbReference>
<evidence type="ECO:0000256" key="3">
    <source>
        <dbReference type="ARBA" id="ARBA00022475"/>
    </source>
</evidence>
<evidence type="ECO:0000256" key="7">
    <source>
        <dbReference type="ARBA" id="ARBA00023010"/>
    </source>
</evidence>
<dbReference type="NCBIfam" id="NF001854">
    <property type="entry name" value="PRK00575.1"/>
    <property type="match status" value="1"/>
</dbReference>
<organism evidence="11 12">
    <name type="scientific">Actinoallomurus vinaceus</name>
    <dbReference type="NCBI Taxonomy" id="1080074"/>
    <lineage>
        <taxon>Bacteria</taxon>
        <taxon>Bacillati</taxon>
        <taxon>Actinomycetota</taxon>
        <taxon>Actinomycetes</taxon>
        <taxon>Streptosporangiales</taxon>
        <taxon>Thermomonosporaceae</taxon>
        <taxon>Actinoallomurus</taxon>
    </lineage>
</organism>
<keyword evidence="8 9" id="KW-0472">Membrane</keyword>
<evidence type="ECO:0000256" key="9">
    <source>
        <dbReference type="HAMAP-Rule" id="MF_00236"/>
    </source>
</evidence>
<dbReference type="EMBL" id="BAABHK010000007">
    <property type="protein sequence ID" value="GAA4629482.1"/>
    <property type="molecule type" value="Genomic_DNA"/>
</dbReference>
<keyword evidence="2 9" id="KW-0813">Transport</keyword>
<sequence length="96" mass="9838">MGEFSPWHWLIVAVVVLVLFGSKKLPDAARSLGRSLRIFKSEVGGLHADDDASRPTVTAAPQVPITAAPDPAGPPPASRDQAGGSAEAETGPVGRG</sequence>
<evidence type="ECO:0000256" key="8">
    <source>
        <dbReference type="ARBA" id="ARBA00023136"/>
    </source>
</evidence>
<evidence type="ECO:0000256" key="10">
    <source>
        <dbReference type="SAM" id="MobiDB-lite"/>
    </source>
</evidence>
<comment type="function">
    <text evidence="9">Part of the twin-arginine translocation (Tat) system that transports large folded proteins containing a characteristic twin-arginine motif in their signal peptide across membranes. TatA could form the protein-conducting channel of the Tat system.</text>
</comment>
<evidence type="ECO:0000313" key="12">
    <source>
        <dbReference type="Proteomes" id="UP001501442"/>
    </source>
</evidence>
<keyword evidence="4 9" id="KW-0812">Transmembrane</keyword>
<evidence type="ECO:0000256" key="4">
    <source>
        <dbReference type="ARBA" id="ARBA00022692"/>
    </source>
</evidence>
<name>A0ABP8UDD2_9ACTN</name>
<dbReference type="Proteomes" id="UP001501442">
    <property type="component" value="Unassembled WGS sequence"/>
</dbReference>
<comment type="subunit">
    <text evidence="9">The Tat system comprises two distinct complexes: a TatABC complex, containing multiple copies of TatA, TatB and TatC subunits, and a separate TatA complex, containing only TatA subunits. Substrates initially bind to the TatABC complex, which probably triggers association of the separate TatA complex to form the active translocon.</text>
</comment>
<evidence type="ECO:0000256" key="6">
    <source>
        <dbReference type="ARBA" id="ARBA00022989"/>
    </source>
</evidence>
<evidence type="ECO:0000313" key="11">
    <source>
        <dbReference type="EMBL" id="GAA4629482.1"/>
    </source>
</evidence>
<keyword evidence="12" id="KW-1185">Reference proteome</keyword>
<evidence type="ECO:0000256" key="5">
    <source>
        <dbReference type="ARBA" id="ARBA00022927"/>
    </source>
</evidence>
<evidence type="ECO:0000256" key="2">
    <source>
        <dbReference type="ARBA" id="ARBA00022448"/>
    </source>
</evidence>
<protein>
    <recommendedName>
        <fullName evidence="9">Sec-independent protein translocase protein TatA</fullName>
    </recommendedName>
</protein>
<comment type="caution">
    <text evidence="11">The sequence shown here is derived from an EMBL/GenBank/DDBJ whole genome shotgun (WGS) entry which is preliminary data.</text>
</comment>
<evidence type="ECO:0000256" key="1">
    <source>
        <dbReference type="ARBA" id="ARBA00004162"/>
    </source>
</evidence>
<reference evidence="12" key="1">
    <citation type="journal article" date="2019" name="Int. J. Syst. Evol. Microbiol.">
        <title>The Global Catalogue of Microorganisms (GCM) 10K type strain sequencing project: providing services to taxonomists for standard genome sequencing and annotation.</title>
        <authorList>
            <consortium name="The Broad Institute Genomics Platform"/>
            <consortium name="The Broad Institute Genome Sequencing Center for Infectious Disease"/>
            <person name="Wu L."/>
            <person name="Ma J."/>
        </authorList>
    </citation>
    <scope>NUCLEOTIDE SEQUENCE [LARGE SCALE GENOMIC DNA]</scope>
    <source>
        <strain evidence="12">JCM 17939</strain>
    </source>
</reference>
<accession>A0ABP8UDD2</accession>
<keyword evidence="6 9" id="KW-1133">Transmembrane helix</keyword>
<dbReference type="PANTHER" id="PTHR42982:SF8">
    <property type="entry name" value="SEC-INDEPENDENT PROTEIN TRANSLOCASE PROTEIN TATA"/>
    <property type="match status" value="1"/>
</dbReference>
<proteinExistence type="inferred from homology"/>
<dbReference type="PANTHER" id="PTHR42982">
    <property type="entry name" value="SEC-INDEPENDENT PROTEIN TRANSLOCASE PROTEIN TATA"/>
    <property type="match status" value="1"/>
</dbReference>
<gene>
    <name evidence="9" type="primary">tatA</name>
    <name evidence="11" type="ORF">GCM10023196_050780</name>
</gene>
<feature type="region of interest" description="Disordered" evidence="10">
    <location>
        <begin position="45"/>
        <end position="96"/>
    </location>
</feature>
<keyword evidence="7 9" id="KW-0811">Translocation</keyword>
<dbReference type="Gene3D" id="1.20.5.3310">
    <property type="match status" value="1"/>
</dbReference>
<comment type="subcellular location">
    <subcellularLocation>
        <location evidence="1 9">Cell membrane</location>
        <topology evidence="1 9">Single-pass membrane protein</topology>
    </subcellularLocation>
</comment>
<dbReference type="Pfam" id="PF02416">
    <property type="entry name" value="TatA_B_E"/>
    <property type="match status" value="1"/>
</dbReference>
<keyword evidence="5 9" id="KW-0653">Protein transport</keyword>
<comment type="similarity">
    <text evidence="9">Belongs to the TatA/E family.</text>
</comment>
<feature type="transmembrane region" description="Helical" evidence="9">
    <location>
        <begin position="6"/>
        <end position="22"/>
    </location>
</feature>
<keyword evidence="3 9" id="KW-1003">Cell membrane</keyword>
<dbReference type="InterPro" id="IPR003369">
    <property type="entry name" value="TatA/B/E"/>
</dbReference>
<dbReference type="NCBIfam" id="TIGR01411">
    <property type="entry name" value="tatAE"/>
    <property type="match status" value="1"/>
</dbReference>